<proteinExistence type="predicted"/>
<dbReference type="WBParaSite" id="GPUH_0002271301-mRNA-1">
    <property type="protein sequence ID" value="GPUH_0002271301-mRNA-1"/>
    <property type="gene ID" value="GPUH_0002271301"/>
</dbReference>
<dbReference type="Proteomes" id="UP000271098">
    <property type="component" value="Unassembled WGS sequence"/>
</dbReference>
<reference evidence="1 2" key="2">
    <citation type="submission" date="2018-11" db="EMBL/GenBank/DDBJ databases">
        <authorList>
            <consortium name="Pathogen Informatics"/>
        </authorList>
    </citation>
    <scope>NUCLEOTIDE SEQUENCE [LARGE SCALE GENOMIC DNA]</scope>
</reference>
<sequence length="102" mass="11506">MKRVAMYINMKILKVKKMMGRWGIMLAVNLPQKMMGRWGIILAVNLPQANTDFRSVRGENVSMVEALENAYGREKHEGMASLGELHGKLATADLRAKARKCM</sequence>
<evidence type="ECO:0000313" key="2">
    <source>
        <dbReference type="Proteomes" id="UP000271098"/>
    </source>
</evidence>
<gene>
    <name evidence="1" type="ORF">GPUH_LOCUS22685</name>
</gene>
<name>A0A183ENZ5_9BILA</name>
<evidence type="ECO:0000313" key="3">
    <source>
        <dbReference type="WBParaSite" id="GPUH_0002271301-mRNA-1"/>
    </source>
</evidence>
<dbReference type="EMBL" id="UYRT01095691">
    <property type="protein sequence ID" value="VDN40393.1"/>
    <property type="molecule type" value="Genomic_DNA"/>
</dbReference>
<evidence type="ECO:0000313" key="1">
    <source>
        <dbReference type="EMBL" id="VDN40393.1"/>
    </source>
</evidence>
<organism evidence="3">
    <name type="scientific">Gongylonema pulchrum</name>
    <dbReference type="NCBI Taxonomy" id="637853"/>
    <lineage>
        <taxon>Eukaryota</taxon>
        <taxon>Metazoa</taxon>
        <taxon>Ecdysozoa</taxon>
        <taxon>Nematoda</taxon>
        <taxon>Chromadorea</taxon>
        <taxon>Rhabditida</taxon>
        <taxon>Spirurina</taxon>
        <taxon>Spiruromorpha</taxon>
        <taxon>Spiruroidea</taxon>
        <taxon>Gongylonematidae</taxon>
        <taxon>Gongylonema</taxon>
    </lineage>
</organism>
<accession>A0A183ENZ5</accession>
<reference evidence="3" key="1">
    <citation type="submission" date="2016-06" db="UniProtKB">
        <authorList>
            <consortium name="WormBaseParasite"/>
        </authorList>
    </citation>
    <scope>IDENTIFICATION</scope>
</reference>
<dbReference type="AlphaFoldDB" id="A0A183ENZ5"/>
<keyword evidence="2" id="KW-1185">Reference proteome</keyword>
<protein>
    <submittedName>
        <fullName evidence="3">Reverse transcriptase domain-containing protein</fullName>
    </submittedName>
</protein>